<comment type="similarity">
    <text evidence="2">Belongs to the alanine or glycine:cation symporter (AGCS) (TC 2.A.25) family.</text>
</comment>
<dbReference type="RefSeq" id="WP_146004917.1">
    <property type="nucleotide sequence ID" value="NZ_PNHK01000789.1"/>
</dbReference>
<dbReference type="Proteomes" id="UP000235598">
    <property type="component" value="Unassembled WGS sequence"/>
</dbReference>
<dbReference type="AlphaFoldDB" id="A0A2N6VFJ8"/>
<dbReference type="EMBL" id="PNHK01000789">
    <property type="protein sequence ID" value="PMC97981.1"/>
    <property type="molecule type" value="Genomic_DNA"/>
</dbReference>
<keyword evidence="6 8" id="KW-1133">Transmembrane helix</keyword>
<feature type="non-terminal residue" evidence="9">
    <location>
        <position position="1"/>
    </location>
</feature>
<keyword evidence="3" id="KW-0813">Transport</keyword>
<evidence type="ECO:0000256" key="7">
    <source>
        <dbReference type="ARBA" id="ARBA00023136"/>
    </source>
</evidence>
<dbReference type="InterPro" id="IPR001463">
    <property type="entry name" value="Na/Ala_symport"/>
</dbReference>
<sequence length="104" mass="10531">LGGISRIAQWTSAITPLMGVMYVACVLIILVINVQHLPGAVGAIFTGAFTGEGVTGGIVGVAIVGIQRALFSNVGGVGTAGMAHAAVKTRHPATEGFTALWEPF</sequence>
<dbReference type="PANTHER" id="PTHR30330">
    <property type="entry name" value="AGSS FAMILY TRANSPORTER, SODIUM-ALANINE"/>
    <property type="match status" value="1"/>
</dbReference>
<dbReference type="GO" id="GO:0005886">
    <property type="term" value="C:plasma membrane"/>
    <property type="evidence" value="ECO:0007669"/>
    <property type="project" value="UniProtKB-SubCell"/>
</dbReference>
<evidence type="ECO:0000256" key="3">
    <source>
        <dbReference type="ARBA" id="ARBA00022448"/>
    </source>
</evidence>
<dbReference type="GO" id="GO:0005283">
    <property type="term" value="F:amino acid:sodium symporter activity"/>
    <property type="evidence" value="ECO:0007669"/>
    <property type="project" value="InterPro"/>
</dbReference>
<feature type="non-terminal residue" evidence="9">
    <location>
        <position position="104"/>
    </location>
</feature>
<gene>
    <name evidence="9" type="ORF">CJ199_16215</name>
</gene>
<reference evidence="9 10" key="1">
    <citation type="submission" date="2017-09" db="EMBL/GenBank/DDBJ databases">
        <title>Bacterial strain isolated from the female urinary microbiota.</title>
        <authorList>
            <person name="Thomas-White K."/>
            <person name="Kumar N."/>
            <person name="Forster S."/>
            <person name="Putonti C."/>
            <person name="Lawley T."/>
            <person name="Wolfe A.J."/>
        </authorList>
    </citation>
    <scope>NUCLEOTIDE SEQUENCE [LARGE SCALE GENOMIC DNA]</scope>
    <source>
        <strain evidence="9 10">UMB1301</strain>
    </source>
</reference>
<dbReference type="OrthoDB" id="9806926at2"/>
<proteinExistence type="inferred from homology"/>
<comment type="subcellular location">
    <subcellularLocation>
        <location evidence="1">Cell membrane</location>
        <topology evidence="1">Multi-pass membrane protein</topology>
    </subcellularLocation>
</comment>
<evidence type="ECO:0000256" key="2">
    <source>
        <dbReference type="ARBA" id="ARBA00009261"/>
    </source>
</evidence>
<evidence type="ECO:0000256" key="4">
    <source>
        <dbReference type="ARBA" id="ARBA00022475"/>
    </source>
</evidence>
<keyword evidence="4" id="KW-1003">Cell membrane</keyword>
<evidence type="ECO:0000256" key="5">
    <source>
        <dbReference type="ARBA" id="ARBA00022692"/>
    </source>
</evidence>
<keyword evidence="7 8" id="KW-0472">Membrane</keyword>
<accession>A0A2N6VFJ8</accession>
<dbReference type="Pfam" id="PF01235">
    <property type="entry name" value="Na_Ala_symp"/>
    <property type="match status" value="1"/>
</dbReference>
<evidence type="ECO:0000313" key="9">
    <source>
        <dbReference type="EMBL" id="PMC97981.1"/>
    </source>
</evidence>
<evidence type="ECO:0000313" key="10">
    <source>
        <dbReference type="Proteomes" id="UP000235598"/>
    </source>
</evidence>
<evidence type="ECO:0000256" key="1">
    <source>
        <dbReference type="ARBA" id="ARBA00004651"/>
    </source>
</evidence>
<feature type="transmembrane region" description="Helical" evidence="8">
    <location>
        <begin position="12"/>
        <end position="34"/>
    </location>
</feature>
<feature type="transmembrane region" description="Helical" evidence="8">
    <location>
        <begin position="40"/>
        <end position="64"/>
    </location>
</feature>
<protein>
    <submittedName>
        <fullName evidence="9">Amino acid transporter</fullName>
    </submittedName>
</protein>
<name>A0A2N6VFJ8_9MICO</name>
<evidence type="ECO:0000256" key="8">
    <source>
        <dbReference type="SAM" id="Phobius"/>
    </source>
</evidence>
<evidence type="ECO:0000256" key="6">
    <source>
        <dbReference type="ARBA" id="ARBA00022989"/>
    </source>
</evidence>
<keyword evidence="5 8" id="KW-0812">Transmembrane</keyword>
<comment type="caution">
    <text evidence="9">The sequence shown here is derived from an EMBL/GenBank/DDBJ whole genome shotgun (WGS) entry which is preliminary data.</text>
</comment>
<organism evidence="9 10">
    <name type="scientific">Brevibacterium paucivorans</name>
    <dbReference type="NCBI Taxonomy" id="170994"/>
    <lineage>
        <taxon>Bacteria</taxon>
        <taxon>Bacillati</taxon>
        <taxon>Actinomycetota</taxon>
        <taxon>Actinomycetes</taxon>
        <taxon>Micrococcales</taxon>
        <taxon>Brevibacteriaceae</taxon>
        <taxon>Brevibacterium</taxon>
    </lineage>
</organism>
<dbReference type="PANTHER" id="PTHR30330:SF3">
    <property type="entry name" value="TRANSCRIPTIONAL REGULATOR, LRP FAMILY"/>
    <property type="match status" value="1"/>
</dbReference>